<dbReference type="AlphaFoldDB" id="A0AAW0PS23"/>
<reference evidence="2" key="1">
    <citation type="submission" date="2024-04" db="EMBL/GenBank/DDBJ databases">
        <title>Salinicola lusitanus LLJ914,a marine bacterium isolated from the Okinawa Trough.</title>
        <authorList>
            <person name="Li J."/>
        </authorList>
    </citation>
    <scope>NUCLEOTIDE SEQUENCE [LARGE SCALE GENOMIC DNA]</scope>
</reference>
<proteinExistence type="predicted"/>
<organism evidence="1 2">
    <name type="scientific">Mugilogobius chulae</name>
    <name type="common">yellowstripe goby</name>
    <dbReference type="NCBI Taxonomy" id="88201"/>
    <lineage>
        <taxon>Eukaryota</taxon>
        <taxon>Metazoa</taxon>
        <taxon>Chordata</taxon>
        <taxon>Craniata</taxon>
        <taxon>Vertebrata</taxon>
        <taxon>Euteleostomi</taxon>
        <taxon>Actinopterygii</taxon>
        <taxon>Neopterygii</taxon>
        <taxon>Teleostei</taxon>
        <taxon>Neoteleostei</taxon>
        <taxon>Acanthomorphata</taxon>
        <taxon>Gobiaria</taxon>
        <taxon>Gobiiformes</taxon>
        <taxon>Gobioidei</taxon>
        <taxon>Gobiidae</taxon>
        <taxon>Gobionellinae</taxon>
        <taxon>Mugilogobius</taxon>
    </lineage>
</organism>
<dbReference type="Proteomes" id="UP001460270">
    <property type="component" value="Unassembled WGS sequence"/>
</dbReference>
<protein>
    <submittedName>
        <fullName evidence="1">Uncharacterized protein</fullName>
    </submittedName>
</protein>
<comment type="caution">
    <text evidence="1">The sequence shown here is derived from an EMBL/GenBank/DDBJ whole genome shotgun (WGS) entry which is preliminary data.</text>
</comment>
<sequence>MAQDQHISEMFTVQGMRKFVCDRLTEAAQEILGVFEKRAQEYELELARQRKLLERVYCQDNFGQTGPAIKEEQDVVSITDIQHPPSSTSLQSSDAKKVQNADGIEQKRPCTPHQETEVPSLTNKCRHLQKTKATSSYFKRFTPALRGAFEVLIKACKKWENGACQDAGPSSCAAEV</sequence>
<evidence type="ECO:0000313" key="1">
    <source>
        <dbReference type="EMBL" id="KAK7934377.1"/>
    </source>
</evidence>
<dbReference type="EMBL" id="JBBPFD010000003">
    <property type="protein sequence ID" value="KAK7934377.1"/>
    <property type="molecule type" value="Genomic_DNA"/>
</dbReference>
<keyword evidence="2" id="KW-1185">Reference proteome</keyword>
<gene>
    <name evidence="1" type="ORF">WMY93_005273</name>
</gene>
<evidence type="ECO:0000313" key="2">
    <source>
        <dbReference type="Proteomes" id="UP001460270"/>
    </source>
</evidence>
<accession>A0AAW0PS23</accession>
<name>A0AAW0PS23_9GOBI</name>